<comment type="caution">
    <text evidence="2">The sequence shown here is derived from an EMBL/GenBank/DDBJ whole genome shotgun (WGS) entry which is preliminary data.</text>
</comment>
<dbReference type="Proteomes" id="UP000708208">
    <property type="component" value="Unassembled WGS sequence"/>
</dbReference>
<reference evidence="2" key="1">
    <citation type="submission" date="2021-06" db="EMBL/GenBank/DDBJ databases">
        <authorList>
            <person name="Hodson N. C."/>
            <person name="Mongue J. A."/>
            <person name="Jaron S. K."/>
        </authorList>
    </citation>
    <scope>NUCLEOTIDE SEQUENCE</scope>
</reference>
<feature type="non-terminal residue" evidence="2">
    <location>
        <position position="1"/>
    </location>
</feature>
<feature type="transmembrane region" description="Helical" evidence="1">
    <location>
        <begin position="22"/>
        <end position="40"/>
    </location>
</feature>
<dbReference type="EMBL" id="CAJVCH010545661">
    <property type="protein sequence ID" value="CAG7827988.1"/>
    <property type="molecule type" value="Genomic_DNA"/>
</dbReference>
<proteinExistence type="predicted"/>
<keyword evidence="1" id="KW-0472">Membrane</keyword>
<dbReference type="AlphaFoldDB" id="A0A8J2L9U8"/>
<organism evidence="2 3">
    <name type="scientific">Allacma fusca</name>
    <dbReference type="NCBI Taxonomy" id="39272"/>
    <lineage>
        <taxon>Eukaryota</taxon>
        <taxon>Metazoa</taxon>
        <taxon>Ecdysozoa</taxon>
        <taxon>Arthropoda</taxon>
        <taxon>Hexapoda</taxon>
        <taxon>Collembola</taxon>
        <taxon>Symphypleona</taxon>
        <taxon>Sminthuridae</taxon>
        <taxon>Allacma</taxon>
    </lineage>
</organism>
<gene>
    <name evidence="2" type="ORF">AFUS01_LOCUS37941</name>
</gene>
<keyword evidence="1" id="KW-1133">Transmembrane helix</keyword>
<name>A0A8J2L9U8_9HEXA</name>
<evidence type="ECO:0000313" key="2">
    <source>
        <dbReference type="EMBL" id="CAG7827988.1"/>
    </source>
</evidence>
<keyword evidence="1" id="KW-0812">Transmembrane</keyword>
<accession>A0A8J2L9U8</accession>
<evidence type="ECO:0000256" key="1">
    <source>
        <dbReference type="SAM" id="Phobius"/>
    </source>
</evidence>
<protein>
    <submittedName>
        <fullName evidence="2">Uncharacterized protein</fullName>
    </submittedName>
</protein>
<keyword evidence="3" id="KW-1185">Reference proteome</keyword>
<evidence type="ECO:0000313" key="3">
    <source>
        <dbReference type="Proteomes" id="UP000708208"/>
    </source>
</evidence>
<sequence length="90" mass="10412">THPKAVASEVALNQNDMNEKRVPWYLLMIPIGTMIVYAIWGYSIRRKTNQYGFYTLAAACIYSRWRHSQNNPECTKALEEGKNVSTDEEK</sequence>